<dbReference type="Pfam" id="PF00491">
    <property type="entry name" value="Arginase"/>
    <property type="match status" value="1"/>
</dbReference>
<evidence type="ECO:0000313" key="7">
    <source>
        <dbReference type="Proteomes" id="UP000678317"/>
    </source>
</evidence>
<evidence type="ECO:0000313" key="6">
    <source>
        <dbReference type="EMBL" id="MBO3084216.1"/>
    </source>
</evidence>
<dbReference type="InterPro" id="IPR023696">
    <property type="entry name" value="Ureohydrolase_dom_sf"/>
</dbReference>
<comment type="similarity">
    <text evidence="4">Belongs to the arginase family.</text>
</comment>
<dbReference type="Proteomes" id="UP000678317">
    <property type="component" value="Unassembled WGS sequence"/>
</dbReference>
<dbReference type="PROSITE" id="PS51409">
    <property type="entry name" value="ARGINASE_2"/>
    <property type="match status" value="1"/>
</dbReference>
<evidence type="ECO:0000256" key="1">
    <source>
        <dbReference type="ARBA" id="ARBA00022723"/>
    </source>
</evidence>
<dbReference type="PANTHER" id="PTHR43782">
    <property type="entry name" value="ARGINASE"/>
    <property type="match status" value="1"/>
</dbReference>
<dbReference type="SUPFAM" id="SSF52768">
    <property type="entry name" value="Arginase/deacetylase"/>
    <property type="match status" value="1"/>
</dbReference>
<sequence length="300" mass="30975">MSNRTLGVLGVPSSAAAHAPGLERSPAALRAAGLLTALGASGRAVVDHGDTPQARWRPDPPERSNPHDVARVRAGLQDVREALGPVLASGHLPVVLGGECTVTLAVLAASAERGLDLGLVYVDGGQDLHVPADHPDEPIADSMGVAHLLDLPGAHDDLAGLGPRRPLLAPDRLCFVGFADDDEDVHGLVQSVRIPAEVVHQDPRAAAHQALAAVAHAADGFIVHLDVDVLDTFTLPLADIPQYGRGLTPSVLQELLAGLMSAPGWSGLVLVEANPDRDDENGTAMRALVDLVGAAVSASR</sequence>
<dbReference type="InterPro" id="IPR006035">
    <property type="entry name" value="Ureohydrolase"/>
</dbReference>
<gene>
    <name evidence="6" type="ORF">J4035_06155</name>
</gene>
<feature type="region of interest" description="Disordered" evidence="5">
    <location>
        <begin position="44"/>
        <end position="67"/>
    </location>
</feature>
<keyword evidence="1" id="KW-0479">Metal-binding</keyword>
<comment type="caution">
    <text evidence="6">The sequence shown here is derived from an EMBL/GenBank/DDBJ whole genome shotgun (WGS) entry which is preliminary data.</text>
</comment>
<keyword evidence="2" id="KW-0378">Hydrolase</keyword>
<evidence type="ECO:0000256" key="4">
    <source>
        <dbReference type="PROSITE-ProRule" id="PRU00742"/>
    </source>
</evidence>
<keyword evidence="7" id="KW-1185">Reference proteome</keyword>
<name>A0ABS3SGX0_9CELL</name>
<protein>
    <submittedName>
        <fullName evidence="6">Arginase family protein</fullName>
    </submittedName>
</protein>
<dbReference type="EMBL" id="JAGFBM010000002">
    <property type="protein sequence ID" value="MBO3084216.1"/>
    <property type="molecule type" value="Genomic_DNA"/>
</dbReference>
<feature type="compositionally biased region" description="Basic and acidic residues" evidence="5">
    <location>
        <begin position="45"/>
        <end position="67"/>
    </location>
</feature>
<dbReference type="PANTHER" id="PTHR43782:SF3">
    <property type="entry name" value="ARGINASE"/>
    <property type="match status" value="1"/>
</dbReference>
<evidence type="ECO:0000256" key="5">
    <source>
        <dbReference type="SAM" id="MobiDB-lite"/>
    </source>
</evidence>
<keyword evidence="3" id="KW-0464">Manganese</keyword>
<accession>A0ABS3SGX0</accession>
<dbReference type="RefSeq" id="WP_208289077.1">
    <property type="nucleotide sequence ID" value="NZ_CP074404.1"/>
</dbReference>
<dbReference type="Gene3D" id="3.40.800.10">
    <property type="entry name" value="Ureohydrolase domain"/>
    <property type="match status" value="1"/>
</dbReference>
<evidence type="ECO:0000256" key="3">
    <source>
        <dbReference type="ARBA" id="ARBA00023211"/>
    </source>
</evidence>
<proteinExistence type="inferred from homology"/>
<reference evidence="6 7" key="1">
    <citation type="submission" date="2021-03" db="EMBL/GenBank/DDBJ databases">
        <title>novel species in genus Cellulomonas.</title>
        <authorList>
            <person name="Zhang G."/>
        </authorList>
    </citation>
    <scope>NUCLEOTIDE SEQUENCE [LARGE SCALE GENOMIC DNA]</scope>
    <source>
        <strain evidence="7">zg-ZUI188</strain>
    </source>
</reference>
<evidence type="ECO:0000256" key="2">
    <source>
        <dbReference type="ARBA" id="ARBA00022801"/>
    </source>
</evidence>
<organism evidence="6 7">
    <name type="scientific">Cellulomonas fengjieae</name>
    <dbReference type="NCBI Taxonomy" id="2819978"/>
    <lineage>
        <taxon>Bacteria</taxon>
        <taxon>Bacillati</taxon>
        <taxon>Actinomycetota</taxon>
        <taxon>Actinomycetes</taxon>
        <taxon>Micrococcales</taxon>
        <taxon>Cellulomonadaceae</taxon>
        <taxon>Cellulomonas</taxon>
    </lineage>
</organism>